<comment type="caution">
    <text evidence="1">The sequence shown here is derived from an EMBL/GenBank/DDBJ whole genome shotgun (WGS) entry which is preliminary data.</text>
</comment>
<proteinExistence type="predicted"/>
<organism evidence="1 2">
    <name type="scientific">Peronosclerospora sorghi</name>
    <dbReference type="NCBI Taxonomy" id="230839"/>
    <lineage>
        <taxon>Eukaryota</taxon>
        <taxon>Sar</taxon>
        <taxon>Stramenopiles</taxon>
        <taxon>Oomycota</taxon>
        <taxon>Peronosporomycetes</taxon>
        <taxon>Peronosporales</taxon>
        <taxon>Peronosporaceae</taxon>
        <taxon>Peronosclerospora</taxon>
    </lineage>
</organism>
<name>A0ACC0WXD5_9STRA</name>
<evidence type="ECO:0000313" key="1">
    <source>
        <dbReference type="EMBL" id="KAI9923237.1"/>
    </source>
</evidence>
<reference evidence="1 2" key="1">
    <citation type="journal article" date="2022" name="bioRxiv">
        <title>The genome of the oomycete Peronosclerospora sorghi, a cosmopolitan pathogen of maize and sorghum, is inflated with dispersed pseudogenes.</title>
        <authorList>
            <person name="Fletcher K."/>
            <person name="Martin F."/>
            <person name="Isakeit T."/>
            <person name="Cavanaugh K."/>
            <person name="Magill C."/>
            <person name="Michelmore R."/>
        </authorList>
    </citation>
    <scope>NUCLEOTIDE SEQUENCE [LARGE SCALE GENOMIC DNA]</scope>
    <source>
        <strain evidence="1">P6</strain>
    </source>
</reference>
<evidence type="ECO:0000313" key="2">
    <source>
        <dbReference type="Proteomes" id="UP001163321"/>
    </source>
</evidence>
<sequence length="159" mass="17861">MMTEGAVPLLWSSFWSTSVTSENNFTPNHDGVSLAPAKLPYAKDKSIFADIVSDDPMATVNPSAAVSSSLSWSDKKWRTSSLVISPVLLVRLLSEFRNREHWKTPNLRTHRVKGVSQNVFGVRSMFVVRDLCAKEKIKKLSDQDLQDQLEILNEINGRT</sequence>
<dbReference type="Proteomes" id="UP001163321">
    <property type="component" value="Chromosome 1"/>
</dbReference>
<protein>
    <submittedName>
        <fullName evidence="1">Uncharacterized protein</fullName>
    </submittedName>
</protein>
<keyword evidence="2" id="KW-1185">Reference proteome</keyword>
<dbReference type="EMBL" id="CM047580">
    <property type="protein sequence ID" value="KAI9923237.1"/>
    <property type="molecule type" value="Genomic_DNA"/>
</dbReference>
<gene>
    <name evidence="1" type="ORF">PsorP6_001469</name>
</gene>
<accession>A0ACC0WXD5</accession>